<name>A0A084WH71_ANOSI</name>
<organism evidence="1">
    <name type="scientific">Anopheles sinensis</name>
    <name type="common">Mosquito</name>
    <dbReference type="NCBI Taxonomy" id="74873"/>
    <lineage>
        <taxon>Eukaryota</taxon>
        <taxon>Metazoa</taxon>
        <taxon>Ecdysozoa</taxon>
        <taxon>Arthropoda</taxon>
        <taxon>Hexapoda</taxon>
        <taxon>Insecta</taxon>
        <taxon>Pterygota</taxon>
        <taxon>Neoptera</taxon>
        <taxon>Endopterygota</taxon>
        <taxon>Diptera</taxon>
        <taxon>Nematocera</taxon>
        <taxon>Culicoidea</taxon>
        <taxon>Culicidae</taxon>
        <taxon>Anophelinae</taxon>
        <taxon>Anopheles</taxon>
    </lineage>
</organism>
<dbReference type="EnsemblMetazoa" id="ASIC017573-RA">
    <property type="protein sequence ID" value="ASIC017573-PA"/>
    <property type="gene ID" value="ASIC017573"/>
</dbReference>
<gene>
    <name evidence="1" type="ORF">ZHAS_00017573</name>
</gene>
<dbReference type="EMBL" id="ATLV01023791">
    <property type="status" value="NOT_ANNOTATED_CDS"/>
    <property type="molecule type" value="Genomic_DNA"/>
</dbReference>
<dbReference type="GO" id="GO:0016740">
    <property type="term" value="F:transferase activity"/>
    <property type="evidence" value="ECO:0007669"/>
    <property type="project" value="UniProtKB-KW"/>
</dbReference>
<evidence type="ECO:0000313" key="3">
    <source>
        <dbReference type="Proteomes" id="UP000030765"/>
    </source>
</evidence>
<dbReference type="Proteomes" id="UP000030765">
    <property type="component" value="Unassembled WGS sequence"/>
</dbReference>
<keyword evidence="1" id="KW-0808">Transferase</keyword>
<reference evidence="2" key="2">
    <citation type="submission" date="2020-05" db="UniProtKB">
        <authorList>
            <consortium name="EnsemblMetazoa"/>
        </authorList>
    </citation>
    <scope>IDENTIFICATION</scope>
</reference>
<evidence type="ECO:0000313" key="2">
    <source>
        <dbReference type="EnsemblMetazoa" id="ASIC017573-PA"/>
    </source>
</evidence>
<dbReference type="EMBL" id="KE525346">
    <property type="protein sequence ID" value="KFB49565.1"/>
    <property type="molecule type" value="Genomic_DNA"/>
</dbReference>
<accession>A0A084WH71</accession>
<dbReference type="AlphaFoldDB" id="A0A084WH71"/>
<evidence type="ECO:0000313" key="1">
    <source>
        <dbReference type="EMBL" id="KFB49565.1"/>
    </source>
</evidence>
<protein>
    <submittedName>
        <fullName evidence="1 2">Glycosyltransferase</fullName>
    </submittedName>
</protein>
<reference evidence="1 3" key="1">
    <citation type="journal article" date="2014" name="BMC Genomics">
        <title>Genome sequence of Anopheles sinensis provides insight into genetics basis of mosquito competence for malaria parasites.</title>
        <authorList>
            <person name="Zhou D."/>
            <person name="Zhang D."/>
            <person name="Ding G."/>
            <person name="Shi L."/>
            <person name="Hou Q."/>
            <person name="Ye Y."/>
            <person name="Xu Y."/>
            <person name="Zhou H."/>
            <person name="Xiong C."/>
            <person name="Li S."/>
            <person name="Yu J."/>
            <person name="Hong S."/>
            <person name="Yu X."/>
            <person name="Zou P."/>
            <person name="Chen C."/>
            <person name="Chang X."/>
            <person name="Wang W."/>
            <person name="Lv Y."/>
            <person name="Sun Y."/>
            <person name="Ma L."/>
            <person name="Shen B."/>
            <person name="Zhu C."/>
        </authorList>
    </citation>
    <scope>NUCLEOTIDE SEQUENCE [LARGE SCALE GENOMIC DNA]</scope>
</reference>
<dbReference type="VEuPathDB" id="VectorBase:ASIC017573"/>
<keyword evidence="3" id="KW-1185">Reference proteome</keyword>
<proteinExistence type="predicted"/>
<sequence>MKYGLASDLLKQQQRLRNAARRTKAKRYSNLQIVGRAADLITASLDHVRKRCGV</sequence>